<dbReference type="PANTHER" id="PTHR30509">
    <property type="entry name" value="P-HYDROXYBENZOIC ACID EFFLUX PUMP SUBUNIT-RELATED"/>
    <property type="match status" value="1"/>
</dbReference>
<comment type="subcellular location">
    <subcellularLocation>
        <location evidence="1">Cell membrane</location>
        <topology evidence="1">Multi-pass membrane protein</topology>
    </subcellularLocation>
</comment>
<feature type="transmembrane region" description="Helical" evidence="6">
    <location>
        <begin position="154"/>
        <end position="175"/>
    </location>
</feature>
<name>A0A3P5X8X6_9MICC</name>
<evidence type="ECO:0000313" key="7">
    <source>
        <dbReference type="EMBL" id="VDC31070.1"/>
    </source>
</evidence>
<feature type="transmembrane region" description="Helical" evidence="6">
    <location>
        <begin position="83"/>
        <end position="104"/>
    </location>
</feature>
<evidence type="ECO:0000256" key="6">
    <source>
        <dbReference type="SAM" id="Phobius"/>
    </source>
</evidence>
<keyword evidence="4 6" id="KW-1133">Transmembrane helix</keyword>
<evidence type="ECO:0000256" key="3">
    <source>
        <dbReference type="ARBA" id="ARBA00022692"/>
    </source>
</evidence>
<protein>
    <recommendedName>
        <fullName evidence="9">FUSC family protein</fullName>
    </recommendedName>
</protein>
<feature type="transmembrane region" description="Helical" evidence="6">
    <location>
        <begin position="39"/>
        <end position="63"/>
    </location>
</feature>
<dbReference type="PANTHER" id="PTHR30509:SF9">
    <property type="entry name" value="MULTIDRUG RESISTANCE PROTEIN MDTO"/>
    <property type="match status" value="1"/>
</dbReference>
<evidence type="ECO:0000256" key="4">
    <source>
        <dbReference type="ARBA" id="ARBA00022989"/>
    </source>
</evidence>
<organism evidence="7 8">
    <name type="scientific">Arthrobacter ulcerisalmonis</name>
    <dbReference type="NCBI Taxonomy" id="2483813"/>
    <lineage>
        <taxon>Bacteria</taxon>
        <taxon>Bacillati</taxon>
        <taxon>Actinomycetota</taxon>
        <taxon>Actinomycetes</taxon>
        <taxon>Micrococcales</taxon>
        <taxon>Micrococcaceae</taxon>
        <taxon>Arthrobacter</taxon>
    </lineage>
</organism>
<dbReference type="AlphaFoldDB" id="A0A3P5X8X6"/>
<reference evidence="7 8" key="1">
    <citation type="submission" date="2018-11" db="EMBL/GenBank/DDBJ databases">
        <authorList>
            <person name="Criscuolo A."/>
        </authorList>
    </citation>
    <scope>NUCLEOTIDE SEQUENCE [LARGE SCALE GENOMIC DNA]</scope>
    <source>
        <strain evidence="7">AT11b</strain>
    </source>
</reference>
<keyword evidence="5 6" id="KW-0472">Membrane</keyword>
<evidence type="ECO:0000256" key="1">
    <source>
        <dbReference type="ARBA" id="ARBA00004651"/>
    </source>
</evidence>
<dbReference type="GO" id="GO:0005886">
    <property type="term" value="C:plasma membrane"/>
    <property type="evidence" value="ECO:0007669"/>
    <property type="project" value="UniProtKB-SubCell"/>
</dbReference>
<gene>
    <name evidence="7" type="ORF">PSET11_02794</name>
</gene>
<keyword evidence="2" id="KW-1003">Cell membrane</keyword>
<evidence type="ECO:0008006" key="9">
    <source>
        <dbReference type="Google" id="ProtNLM"/>
    </source>
</evidence>
<evidence type="ECO:0000313" key="8">
    <source>
        <dbReference type="Proteomes" id="UP000280861"/>
    </source>
</evidence>
<evidence type="ECO:0000256" key="2">
    <source>
        <dbReference type="ARBA" id="ARBA00022475"/>
    </source>
</evidence>
<keyword evidence="3 6" id="KW-0812">Transmembrane</keyword>
<proteinExistence type="predicted"/>
<evidence type="ECO:0000256" key="5">
    <source>
        <dbReference type="ARBA" id="ARBA00023136"/>
    </source>
</evidence>
<accession>A0A3P5X8X6</accession>
<dbReference type="Proteomes" id="UP000280861">
    <property type="component" value="Unassembled WGS sequence"/>
</dbReference>
<sequence>MVPTAANARWERSTNALRRAASNLTSALATQRLQLAAKAALAAGVAFWVAPLMPGAAAHYPYYAPLGALVVMYHNVAGSVRQGLQALAGLAVGIGLAFVLVTFASPSPLSVALVMGVGVLLSGLPWIGSGSDWIPTAALLVLLIGGSDPDDFSLGYLTQMGVGVLVGVAVNFLVFPPLHIKAAASSLADLHRALGQQLMDMGAALTEQWPPEHELWSSRSDELAAAAGKVRHLVQEADASRRANVRRKLHPRDIDQDYQDLRNLETVTFHIRDMTDVLNDVIWESEAPYEIPIPDCGPIATAMSATGNLLVARGETDSQVSQERFETAEAAVRTCMAATTPADPDRTGIPTSDSLLLSLHRIVRTLAPAS</sequence>
<keyword evidence="8" id="KW-1185">Reference proteome</keyword>
<feature type="transmembrane region" description="Helical" evidence="6">
    <location>
        <begin position="111"/>
        <end position="134"/>
    </location>
</feature>
<dbReference type="EMBL" id="UXAU01000038">
    <property type="protein sequence ID" value="VDC31070.1"/>
    <property type="molecule type" value="Genomic_DNA"/>
</dbReference>